<keyword evidence="1" id="KW-0560">Oxidoreductase</keyword>
<proteinExistence type="evidence at transcript level"/>
<accession>G8IIS5</accession>
<feature type="non-terminal residue" evidence="1">
    <location>
        <position position="293"/>
    </location>
</feature>
<protein>
    <submittedName>
        <fullName evidence="1">Putative laccase</fullName>
        <ecNumber evidence="1">1.10.3.2</ecNumber>
    </submittedName>
</protein>
<dbReference type="EC" id="1.10.3.2" evidence="1"/>
<reference evidence="1" key="1">
    <citation type="submission" date="2011-09" db="EMBL/GenBank/DDBJ databases">
        <authorList>
            <person name="Nirmal Kumar G."/>
            <person name="Srikumar K."/>
        </authorList>
    </citation>
    <scope>NUCLEOTIDE SEQUENCE</scope>
</reference>
<organism evidence="1">
    <name type="scientific">Opuntia ficus-indica</name>
    <dbReference type="NCBI Taxonomy" id="371859"/>
    <lineage>
        <taxon>Eukaryota</taxon>
        <taxon>Viridiplantae</taxon>
        <taxon>Streptophyta</taxon>
        <taxon>Embryophyta</taxon>
        <taxon>Tracheophyta</taxon>
        <taxon>Spermatophyta</taxon>
        <taxon>Magnoliopsida</taxon>
        <taxon>eudicotyledons</taxon>
        <taxon>Gunneridae</taxon>
        <taxon>Pentapetalae</taxon>
        <taxon>Caryophyllales</taxon>
        <taxon>Cactineae</taxon>
        <taxon>Cactaceae</taxon>
        <taxon>Opuntioideae</taxon>
        <taxon>Opuntia</taxon>
    </lineage>
</organism>
<reference evidence="1" key="2">
    <citation type="journal article" date="2014" name="Appl. Biochem. Biotechnol.">
        <title>Molecular and computational approaches to characterize thermostable laccase gene from two xerophytic plant species.</title>
        <authorList>
            <person name="Kumar G.N."/>
            <person name="Srikumar K."/>
        </authorList>
    </citation>
    <scope>NUCLEOTIDE SEQUENCE</scope>
</reference>
<evidence type="ECO:0000313" key="1">
    <source>
        <dbReference type="EMBL" id="AER93335.1"/>
    </source>
</evidence>
<feature type="non-terminal residue" evidence="1">
    <location>
        <position position="1"/>
    </location>
</feature>
<dbReference type="AlphaFoldDB" id="G8IIS5"/>
<sequence length="293" mass="34259">GMGWCAPYGWSPPLHPLLNPVSIHWHGRQPHLCLALQPIWPILSLVRLLLLARCPPQIRRLYFLRCITKWDLQARGTLWWHAHFSWQHTLVLAHFNYLQLLRQHLSLEFSFKETRAISSSFHGSAPQFQKHEEATPSGYWHRAARHTFLARSHSLVTCNIDYYLLLQGTVAILWMLLHGEYTTPRIRTYVYTTLPTLPRSSKLLHTKWESSRRHFRLPWVYWNFFRNLGCLGKNQILGLGSLAWVSLTPAREMVVTSGWLYGIWRAFHGNWKPQGLNTLRKADLSQEITICAP</sequence>
<name>G8IIS5_9CARY</name>
<dbReference type="GO" id="GO:0052716">
    <property type="term" value="F:hydroquinone:oxygen oxidoreductase activity"/>
    <property type="evidence" value="ECO:0007669"/>
    <property type="project" value="UniProtKB-EC"/>
</dbReference>
<dbReference type="EMBL" id="JN793990">
    <property type="protein sequence ID" value="AER93335.1"/>
    <property type="molecule type" value="mRNA"/>
</dbReference>